<dbReference type="InterPro" id="IPR014710">
    <property type="entry name" value="RmlC-like_jellyroll"/>
</dbReference>
<dbReference type="SUPFAM" id="SSF46785">
    <property type="entry name" value="Winged helix' DNA-binding domain"/>
    <property type="match status" value="1"/>
</dbReference>
<evidence type="ECO:0000256" key="4">
    <source>
        <dbReference type="SAM" id="MobiDB-lite"/>
    </source>
</evidence>
<evidence type="ECO:0000259" key="5">
    <source>
        <dbReference type="PROSITE" id="PS50042"/>
    </source>
</evidence>
<dbReference type="InterPro" id="IPR018490">
    <property type="entry name" value="cNMP-bd_dom_sf"/>
</dbReference>
<protein>
    <recommendedName>
        <fullName evidence="5">Cyclic nucleotide-binding domain-containing protein</fullName>
    </recommendedName>
</protein>
<feature type="domain" description="Cyclic nucleotide-binding" evidence="5">
    <location>
        <begin position="20"/>
        <end position="101"/>
    </location>
</feature>
<reference evidence="6 7" key="1">
    <citation type="journal article" date="2019" name="Int. J. Syst. Evol. Microbiol.">
        <title>The Global Catalogue of Microorganisms (GCM) 10K type strain sequencing project: providing services to taxonomists for standard genome sequencing and annotation.</title>
        <authorList>
            <consortium name="The Broad Institute Genomics Platform"/>
            <consortium name="The Broad Institute Genome Sequencing Center for Infectious Disease"/>
            <person name="Wu L."/>
            <person name="Ma J."/>
        </authorList>
    </citation>
    <scope>NUCLEOTIDE SEQUENCE [LARGE SCALE GENOMIC DNA]</scope>
    <source>
        <strain evidence="6 7">JCM 4565</strain>
    </source>
</reference>
<organism evidence="6 7">
    <name type="scientific">Streptomyces blastmyceticus</name>
    <dbReference type="NCBI Taxonomy" id="68180"/>
    <lineage>
        <taxon>Bacteria</taxon>
        <taxon>Bacillati</taxon>
        <taxon>Actinomycetota</taxon>
        <taxon>Actinomycetes</taxon>
        <taxon>Kitasatosporales</taxon>
        <taxon>Streptomycetaceae</taxon>
        <taxon>Streptomyces</taxon>
    </lineage>
</organism>
<evidence type="ECO:0000313" key="6">
    <source>
        <dbReference type="EMBL" id="GAA0375240.1"/>
    </source>
</evidence>
<dbReference type="SUPFAM" id="SSF51206">
    <property type="entry name" value="cAMP-binding domain-like"/>
    <property type="match status" value="1"/>
</dbReference>
<evidence type="ECO:0000256" key="1">
    <source>
        <dbReference type="ARBA" id="ARBA00023015"/>
    </source>
</evidence>
<gene>
    <name evidence="6" type="ORF">GCM10010319_62190</name>
</gene>
<keyword evidence="1" id="KW-0805">Transcription regulation</keyword>
<feature type="compositionally biased region" description="Pro residues" evidence="4">
    <location>
        <begin position="246"/>
        <end position="260"/>
    </location>
</feature>
<dbReference type="Proteomes" id="UP001500063">
    <property type="component" value="Unassembled WGS sequence"/>
</dbReference>
<sequence length="260" mass="27964">MATLNERVIRQAERARSVRFFTSLPGHVRDALGDHLVSRQYGRGDRLRGAAPGAGEVHFVLSGCVAERATSAGSATLRFRGADSLLGDVEIVNEAANPSAAECLTTTWTLSCAMSRMRMLAESDISIMKGVAASIAERLETNDRVYANSRHSPIQRVCTLLLELHRTSGVSSRLLPDSSVEVSGPTQAELGEALMLGRATIENVMAEMRMMGILTTGHRHYAVKHVDMLRSLAEGKLTSKAKAGKGPPPPPSPLPELPEL</sequence>
<name>A0ABN0XX84_9ACTN</name>
<dbReference type="Gene3D" id="2.60.120.10">
    <property type="entry name" value="Jelly Rolls"/>
    <property type="match status" value="1"/>
</dbReference>
<dbReference type="RefSeq" id="WP_301889171.1">
    <property type="nucleotide sequence ID" value="NZ_BAAABW010000033.1"/>
</dbReference>
<evidence type="ECO:0000313" key="7">
    <source>
        <dbReference type="Proteomes" id="UP001500063"/>
    </source>
</evidence>
<keyword evidence="7" id="KW-1185">Reference proteome</keyword>
<proteinExistence type="predicted"/>
<dbReference type="PROSITE" id="PS50042">
    <property type="entry name" value="CNMP_BINDING_3"/>
    <property type="match status" value="1"/>
</dbReference>
<feature type="region of interest" description="Disordered" evidence="4">
    <location>
        <begin position="236"/>
        <end position="260"/>
    </location>
</feature>
<dbReference type="InterPro" id="IPR012318">
    <property type="entry name" value="HTH_CRP"/>
</dbReference>
<dbReference type="InterPro" id="IPR000595">
    <property type="entry name" value="cNMP-bd_dom"/>
</dbReference>
<evidence type="ECO:0000256" key="3">
    <source>
        <dbReference type="ARBA" id="ARBA00023163"/>
    </source>
</evidence>
<dbReference type="EMBL" id="BAAABW010000033">
    <property type="protein sequence ID" value="GAA0375240.1"/>
    <property type="molecule type" value="Genomic_DNA"/>
</dbReference>
<dbReference type="InterPro" id="IPR036390">
    <property type="entry name" value="WH_DNA-bd_sf"/>
</dbReference>
<accession>A0ABN0XX84</accession>
<dbReference type="Pfam" id="PF13545">
    <property type="entry name" value="HTH_Crp_2"/>
    <property type="match status" value="1"/>
</dbReference>
<evidence type="ECO:0000256" key="2">
    <source>
        <dbReference type="ARBA" id="ARBA00023125"/>
    </source>
</evidence>
<comment type="caution">
    <text evidence="6">The sequence shown here is derived from an EMBL/GenBank/DDBJ whole genome shotgun (WGS) entry which is preliminary data.</text>
</comment>
<keyword evidence="2" id="KW-0238">DNA-binding</keyword>
<keyword evidence="3" id="KW-0804">Transcription</keyword>